<evidence type="ECO:0000256" key="3">
    <source>
        <dbReference type="RuleBase" id="RU004508"/>
    </source>
</evidence>
<accession>A0A832A3W3</accession>
<dbReference type="Pfam" id="PF01041">
    <property type="entry name" value="DegT_DnrJ_EryC1"/>
    <property type="match status" value="1"/>
</dbReference>
<dbReference type="Gene3D" id="3.40.640.10">
    <property type="entry name" value="Type I PLP-dependent aspartate aminotransferase-like (Major domain)"/>
    <property type="match status" value="1"/>
</dbReference>
<dbReference type="EMBL" id="DSTK01000026">
    <property type="protein sequence ID" value="HFK97436.1"/>
    <property type="molecule type" value="Genomic_DNA"/>
</dbReference>
<gene>
    <name evidence="4" type="ORF">ENS06_08970</name>
</gene>
<dbReference type="GO" id="GO:0008483">
    <property type="term" value="F:transaminase activity"/>
    <property type="evidence" value="ECO:0007669"/>
    <property type="project" value="UniProtKB-KW"/>
</dbReference>
<proteinExistence type="inferred from homology"/>
<dbReference type="PANTHER" id="PTHR30244">
    <property type="entry name" value="TRANSAMINASE"/>
    <property type="match status" value="1"/>
</dbReference>
<feature type="modified residue" description="N6-(pyridoxal phosphate)lysine" evidence="2">
    <location>
        <position position="202"/>
    </location>
</feature>
<evidence type="ECO:0000256" key="1">
    <source>
        <dbReference type="PIRSR" id="PIRSR000390-1"/>
    </source>
</evidence>
<protein>
    <submittedName>
        <fullName evidence="4">DegT/DnrJ/EryC1/StrS family aminotransferase</fullName>
    </submittedName>
</protein>
<dbReference type="GO" id="GO:0030170">
    <property type="term" value="F:pyridoxal phosphate binding"/>
    <property type="evidence" value="ECO:0007669"/>
    <property type="project" value="TreeGrafter"/>
</dbReference>
<keyword evidence="4" id="KW-0808">Transferase</keyword>
<feature type="active site" description="Proton acceptor" evidence="1">
    <location>
        <position position="202"/>
    </location>
</feature>
<dbReference type="InterPro" id="IPR015422">
    <property type="entry name" value="PyrdxlP-dep_Trfase_small"/>
</dbReference>
<dbReference type="Gene3D" id="3.90.1150.10">
    <property type="entry name" value="Aspartate Aminotransferase, domain 1"/>
    <property type="match status" value="1"/>
</dbReference>
<sequence>MDFIDLKSQQKRIRPLLEERIRAVLDHGQYILGPEVAALEQTLAHFVGTRHAVGCASGTDALLMLLMAYDVGPGHVVFTTPFTFIATAEVIALLGAVPVFVDVDPETFNLDPDKLRLAVEALKRQDASLHPLPAAALNAQPKGIIAVDLFGVCADYPELEALAEEEGLFLLEDAAQSFGARLNGVPACRFGHGAATSFFPAKPLGGYGDGGMCFTNDDAMAEKLRSLRVHGQGGHRYEHVRLGLNGRLDTLQAAVLLAKWSLFEEECRLRRNVADRYTALLEELRPDLVVQKVPDGAESVWAQFSVLAPTPDERDAIRERLHKAGVPTAVYYPVPLHLQPAFAGLGYGIGDFPVSEDLAGRIVSLPMHPYLEPDVQARIVKALV</sequence>
<dbReference type="CDD" id="cd00616">
    <property type="entry name" value="AHBA_syn"/>
    <property type="match status" value="1"/>
</dbReference>
<organism evidence="4">
    <name type="scientific">Desulfacinum infernum</name>
    <dbReference type="NCBI Taxonomy" id="35837"/>
    <lineage>
        <taxon>Bacteria</taxon>
        <taxon>Pseudomonadati</taxon>
        <taxon>Thermodesulfobacteriota</taxon>
        <taxon>Syntrophobacteria</taxon>
        <taxon>Syntrophobacterales</taxon>
        <taxon>Syntrophobacteraceae</taxon>
        <taxon>Desulfacinum</taxon>
    </lineage>
</organism>
<keyword evidence="4" id="KW-0032">Aminotransferase</keyword>
<evidence type="ECO:0000313" key="4">
    <source>
        <dbReference type="EMBL" id="HFK97436.1"/>
    </source>
</evidence>
<comment type="caution">
    <text evidence="4">The sequence shown here is derived from an EMBL/GenBank/DDBJ whole genome shotgun (WGS) entry which is preliminary data.</text>
</comment>
<dbReference type="AlphaFoldDB" id="A0A832A3W3"/>
<name>A0A832A3W3_9BACT</name>
<keyword evidence="2 3" id="KW-0663">Pyridoxal phosphate</keyword>
<dbReference type="InterPro" id="IPR015424">
    <property type="entry name" value="PyrdxlP-dep_Trfase"/>
</dbReference>
<dbReference type="PIRSF" id="PIRSF000390">
    <property type="entry name" value="PLP_StrS"/>
    <property type="match status" value="1"/>
</dbReference>
<dbReference type="GO" id="GO:0000271">
    <property type="term" value="P:polysaccharide biosynthetic process"/>
    <property type="evidence" value="ECO:0007669"/>
    <property type="project" value="TreeGrafter"/>
</dbReference>
<dbReference type="InterPro" id="IPR000653">
    <property type="entry name" value="DegT/StrS_aminotransferase"/>
</dbReference>
<evidence type="ECO:0000256" key="2">
    <source>
        <dbReference type="PIRSR" id="PIRSR000390-2"/>
    </source>
</evidence>
<comment type="similarity">
    <text evidence="3">Belongs to the DegT/DnrJ/EryC1 family.</text>
</comment>
<dbReference type="SUPFAM" id="SSF53383">
    <property type="entry name" value="PLP-dependent transferases"/>
    <property type="match status" value="1"/>
</dbReference>
<reference evidence="4" key="1">
    <citation type="journal article" date="2020" name="mSystems">
        <title>Genome- and Community-Level Interaction Insights into Carbon Utilization and Element Cycling Functions of Hydrothermarchaeota in Hydrothermal Sediment.</title>
        <authorList>
            <person name="Zhou Z."/>
            <person name="Liu Y."/>
            <person name="Xu W."/>
            <person name="Pan J."/>
            <person name="Luo Z.H."/>
            <person name="Li M."/>
        </authorList>
    </citation>
    <scope>NUCLEOTIDE SEQUENCE [LARGE SCALE GENOMIC DNA]</scope>
    <source>
        <strain evidence="4">SpSt-456</strain>
    </source>
</reference>
<dbReference type="PANTHER" id="PTHR30244:SF42">
    <property type="entry name" value="UDP-2-ACETAMIDO-2-DEOXY-3-OXO-D-GLUCURONATE AMINOTRANSFERASE"/>
    <property type="match status" value="1"/>
</dbReference>
<dbReference type="InterPro" id="IPR015421">
    <property type="entry name" value="PyrdxlP-dep_Trfase_major"/>
</dbReference>